<dbReference type="SUPFAM" id="SSF56112">
    <property type="entry name" value="Protein kinase-like (PK-like)"/>
    <property type="match status" value="4"/>
</dbReference>
<dbReference type="GO" id="GO:0005524">
    <property type="term" value="F:ATP binding"/>
    <property type="evidence" value="ECO:0007669"/>
    <property type="project" value="UniProtKB-KW"/>
</dbReference>
<gene>
    <name evidence="22" type="ORF">HannXRQ_Chr14g0432101</name>
    <name evidence="21" type="ORF">HanXRQr2_Chr14g0632201</name>
</gene>
<dbReference type="Proteomes" id="UP000215914">
    <property type="component" value="Chromosome 14"/>
</dbReference>
<evidence type="ECO:0000256" key="4">
    <source>
        <dbReference type="ARBA" id="ARBA00022527"/>
    </source>
</evidence>
<dbReference type="PROSITE" id="PS50011">
    <property type="entry name" value="PROTEIN_KINASE_DOM"/>
    <property type="match status" value="4"/>
</dbReference>
<evidence type="ECO:0000256" key="1">
    <source>
        <dbReference type="ARBA" id="ARBA00004162"/>
    </source>
</evidence>
<dbReference type="EC" id="2.7.11.1" evidence="2"/>
<dbReference type="OMA" id="FEHEMKG"/>
<dbReference type="InParanoid" id="A0A251SEE7"/>
<dbReference type="PROSITE" id="PS00108">
    <property type="entry name" value="PROTEIN_KINASE_ST"/>
    <property type="match status" value="2"/>
</dbReference>
<reference evidence="21 23" key="1">
    <citation type="journal article" date="2017" name="Nature">
        <title>The sunflower genome provides insights into oil metabolism, flowering and Asterid evolution.</title>
        <authorList>
            <person name="Badouin H."/>
            <person name="Gouzy J."/>
            <person name="Grassa C.J."/>
            <person name="Murat F."/>
            <person name="Staton S.E."/>
            <person name="Cottret L."/>
            <person name="Lelandais-Briere C."/>
            <person name="Owens G.L."/>
            <person name="Carrere S."/>
            <person name="Mayjonade B."/>
            <person name="Legrand L."/>
            <person name="Gill N."/>
            <person name="Kane N.C."/>
            <person name="Bowers J.E."/>
            <person name="Hubner S."/>
            <person name="Bellec A."/>
            <person name="Berard A."/>
            <person name="Berges H."/>
            <person name="Blanchet N."/>
            <person name="Boniface M.C."/>
            <person name="Brunel D."/>
            <person name="Catrice O."/>
            <person name="Chaidir N."/>
            <person name="Claudel C."/>
            <person name="Donnadieu C."/>
            <person name="Faraut T."/>
            <person name="Fievet G."/>
            <person name="Helmstetter N."/>
            <person name="King M."/>
            <person name="Knapp S.J."/>
            <person name="Lai Z."/>
            <person name="Le Paslier M.C."/>
            <person name="Lippi Y."/>
            <person name="Lorenzon L."/>
            <person name="Mandel J.R."/>
            <person name="Marage G."/>
            <person name="Marchand G."/>
            <person name="Marquand E."/>
            <person name="Bret-Mestries E."/>
            <person name="Morien E."/>
            <person name="Nambeesan S."/>
            <person name="Nguyen T."/>
            <person name="Pegot-Espagnet P."/>
            <person name="Pouilly N."/>
            <person name="Raftis F."/>
            <person name="Sallet E."/>
            <person name="Schiex T."/>
            <person name="Thomas J."/>
            <person name="Vandecasteele C."/>
            <person name="Vares D."/>
            <person name="Vear F."/>
            <person name="Vautrin S."/>
            <person name="Crespi M."/>
            <person name="Mangin B."/>
            <person name="Burke J.M."/>
            <person name="Salse J."/>
            <person name="Munos S."/>
            <person name="Vincourt P."/>
            <person name="Rieseberg L.H."/>
            <person name="Langlade N.B."/>
        </authorList>
    </citation>
    <scope>NUCLEOTIDE SEQUENCE [LARGE SCALE GENOMIC DNA]</scope>
    <source>
        <strain evidence="23">cv. SF193</strain>
        <tissue evidence="21">Leaves</tissue>
    </source>
</reference>
<keyword evidence="3" id="KW-1003">Cell membrane</keyword>
<comment type="catalytic activity">
    <reaction evidence="19">
        <text>L-seryl-[protein] + ATP = O-phospho-L-seryl-[protein] + ADP + H(+)</text>
        <dbReference type="Rhea" id="RHEA:17989"/>
        <dbReference type="Rhea" id="RHEA-COMP:9863"/>
        <dbReference type="Rhea" id="RHEA-COMP:11604"/>
        <dbReference type="ChEBI" id="CHEBI:15378"/>
        <dbReference type="ChEBI" id="CHEBI:29999"/>
        <dbReference type="ChEBI" id="CHEBI:30616"/>
        <dbReference type="ChEBI" id="CHEBI:83421"/>
        <dbReference type="ChEBI" id="CHEBI:456216"/>
        <dbReference type="EC" id="2.7.11.1"/>
    </reaction>
</comment>
<sequence>MAPFLTNYQLGKTLGIGTLGKVKIAKHTETGETVAIKIYNKRKAVNLDMLQQIKMEIATMKLLKHPNVVRLYEVIGTPSDIYVILEYLRGGNLSDKIVEHGRMNEDEARYYFQQLINAVDYCHSRGIYHRDLKPKNLLLDASGNLKVTDFVWSALAQQVEADGLLHTKCGTTNYAAPEVLSDKGYDGAAADLWSCGVILFELLAGYMPFDDSNRMNLLGRIKAAEFTCPSWLSLDTKRLIHRLLDPDRSTRITLPELLNDEWFKKDFKQPEFLEKEETNFDDVEAAFQVSEEEVGASLLAHKAALQFLEGIQNYRLEEILSATNNFSDGNLITEGRLGKVYKGQHLQYGNLVNFSVRRLDRNYGQGDEFETEISMLKSLQHKNIVSFFWLFDEDNEKIIIYKQSVHGTLDQHLNDPTLTWSQRLQICLGVANALNYIHYDLIHCDISSSKIFLDNNWEPKMYGFELSTKYPQSWRHRLLFFRYFGNINMTPKYDVCSFGVLLFEVLCGRKPTITNDGVQDELDKIINPDLRKQMDPQSLELFTDITYKCLNQQLVQRPTMDHIVKELEEVLELQLKHANLEHSIAADGGTSSNNSKIEFLKIPLREIRRATNDFDEAGSVGCGGYGIVYKAKLDVLDIQSLSSLEGKCKDELRKINKTVAIKRIFSREDEQGKQGFLTEIELLTSCKHSNIVSLLGFSREAREMILVYEYAFKGSLSDYLGSNSKTVTLTWAQRLQICLDIAHGINYLHTNTEGKPRIIHRDIKSENILLDENLNAKIADFGLSKFHPMKQQASTIYTKNIAGTEVYMDPEYLTTFKYKKESDIYSFGVVLFEVLSGRMAYDPIYLGEYDMGLAPIARRRFNEGTLKELIDPKMLEGDDDHIFTLNRGPNQDSLDTYSKIAYQCLAETQGKRPTMEVIIKELQNALNLQGDTMELSRFELSDIVLATENFAETYCIGVDSNGMVYKAELEHFGNDSSLETQGKDNGEPSKKRITVAIKRITSRKGVQGKEGFFSELEMRARYKHPNIVSLLGFCDEGDEMILVYEHASEGSLGDCLKNVSNMNNLTWTHRLQLCLEIARGLDHLHTKMDILHGDISSPNILLDKNKAAKIAYFGISKLHPTNQEAGVKVFRDPEYETTDPGYETWDPEYETTGELKRESDVFSFGVVLFEIFSWKLAYDPGYVVVNDKRLARQSINIDGMIQRLIDPKLKEETDKITSNGGPDKGSLYAFFKVACRCVGEASQLPMATVIKELERALHLHNKSTNPDENKE</sequence>
<evidence type="ECO:0000256" key="6">
    <source>
        <dbReference type="ARBA" id="ARBA00022614"/>
    </source>
</evidence>
<accession>A0A251SEE7</accession>
<comment type="subcellular location">
    <subcellularLocation>
        <location evidence="1">Cell membrane</location>
        <topology evidence="1">Single-pass membrane protein</topology>
    </subcellularLocation>
</comment>
<evidence type="ECO:0000313" key="21">
    <source>
        <dbReference type="EMBL" id="KAF5768080.1"/>
    </source>
</evidence>
<dbReference type="InterPro" id="IPR011009">
    <property type="entry name" value="Kinase-like_dom_sf"/>
</dbReference>
<keyword evidence="15" id="KW-0472">Membrane</keyword>
<dbReference type="FunFam" id="3.30.200.20:FF:000003">
    <property type="entry name" value="Non-specific serine/threonine protein kinase"/>
    <property type="match status" value="1"/>
</dbReference>
<feature type="domain" description="Protein kinase" evidence="20">
    <location>
        <begin position="8"/>
        <end position="263"/>
    </location>
</feature>
<keyword evidence="16 22" id="KW-0675">Receptor</keyword>
<dbReference type="Pfam" id="PF00069">
    <property type="entry name" value="Pkinase"/>
    <property type="match status" value="2"/>
</dbReference>
<name>A0A251SEE7_HELAN</name>
<evidence type="ECO:0000256" key="10">
    <source>
        <dbReference type="ARBA" id="ARBA00022737"/>
    </source>
</evidence>
<protein>
    <recommendedName>
        <fullName evidence="2">non-specific serine/threonine protein kinase</fullName>
        <ecNumber evidence="2">2.7.11.1</ecNumber>
    </recommendedName>
</protein>
<reference evidence="21" key="3">
    <citation type="submission" date="2020-06" db="EMBL/GenBank/DDBJ databases">
        <title>Helianthus annuus Genome sequencing and assembly Release 2.</title>
        <authorList>
            <person name="Gouzy J."/>
            <person name="Langlade N."/>
            <person name="Munos S."/>
        </authorList>
    </citation>
    <scope>NUCLEOTIDE SEQUENCE</scope>
    <source>
        <tissue evidence="21">Leaves</tissue>
    </source>
</reference>
<feature type="domain" description="Protein kinase" evidence="20">
    <location>
        <begin position="614"/>
        <end position="926"/>
    </location>
</feature>
<organism evidence="22 23">
    <name type="scientific">Helianthus annuus</name>
    <name type="common">Common sunflower</name>
    <dbReference type="NCBI Taxonomy" id="4232"/>
    <lineage>
        <taxon>Eukaryota</taxon>
        <taxon>Viridiplantae</taxon>
        <taxon>Streptophyta</taxon>
        <taxon>Embryophyta</taxon>
        <taxon>Tracheophyta</taxon>
        <taxon>Spermatophyta</taxon>
        <taxon>Magnoliopsida</taxon>
        <taxon>eudicotyledons</taxon>
        <taxon>Gunneridae</taxon>
        <taxon>Pentapetalae</taxon>
        <taxon>asterids</taxon>
        <taxon>campanulids</taxon>
        <taxon>Asterales</taxon>
        <taxon>Asteraceae</taxon>
        <taxon>Asteroideae</taxon>
        <taxon>Heliantheae alliance</taxon>
        <taxon>Heliantheae</taxon>
        <taxon>Helianthus</taxon>
    </lineage>
</organism>
<dbReference type="AlphaFoldDB" id="A0A251SEE7"/>
<evidence type="ECO:0000256" key="7">
    <source>
        <dbReference type="ARBA" id="ARBA00022679"/>
    </source>
</evidence>
<evidence type="ECO:0000256" key="17">
    <source>
        <dbReference type="ARBA" id="ARBA00023180"/>
    </source>
</evidence>
<dbReference type="Gene3D" id="1.10.510.10">
    <property type="entry name" value="Transferase(Phosphotransferase) domain 1"/>
    <property type="match status" value="4"/>
</dbReference>
<dbReference type="GO" id="GO:0004714">
    <property type="term" value="F:transmembrane receptor protein tyrosine kinase activity"/>
    <property type="evidence" value="ECO:0007669"/>
    <property type="project" value="InterPro"/>
</dbReference>
<dbReference type="InterPro" id="IPR001245">
    <property type="entry name" value="Ser-Thr/Tyr_kinase_cat_dom"/>
</dbReference>
<dbReference type="SMART" id="SM00220">
    <property type="entry name" value="S_TKc"/>
    <property type="match status" value="3"/>
</dbReference>
<evidence type="ECO:0000313" key="22">
    <source>
        <dbReference type="EMBL" id="OTF97207.1"/>
    </source>
</evidence>
<evidence type="ECO:0000256" key="14">
    <source>
        <dbReference type="ARBA" id="ARBA00022989"/>
    </source>
</evidence>
<evidence type="ECO:0000256" key="12">
    <source>
        <dbReference type="ARBA" id="ARBA00022777"/>
    </source>
</evidence>
<keyword evidence="8" id="KW-0812">Transmembrane</keyword>
<dbReference type="GO" id="GO:0005886">
    <property type="term" value="C:plasma membrane"/>
    <property type="evidence" value="ECO:0000318"/>
    <property type="project" value="GO_Central"/>
</dbReference>
<dbReference type="Gramene" id="mRNA:HanXRQr2_Chr14g0632201">
    <property type="protein sequence ID" value="mRNA:HanXRQr2_Chr14g0632201"/>
    <property type="gene ID" value="HanXRQr2_Chr14g0632201"/>
</dbReference>
<keyword evidence="14" id="KW-1133">Transmembrane helix</keyword>
<evidence type="ECO:0000256" key="2">
    <source>
        <dbReference type="ARBA" id="ARBA00012513"/>
    </source>
</evidence>
<keyword evidence="11" id="KW-0547">Nucleotide-binding</keyword>
<dbReference type="STRING" id="4232.A0A251SEE7"/>
<evidence type="ECO:0000256" key="18">
    <source>
        <dbReference type="ARBA" id="ARBA00047899"/>
    </source>
</evidence>
<keyword evidence="17" id="KW-0325">Glycoprotein</keyword>
<evidence type="ECO:0000256" key="16">
    <source>
        <dbReference type="ARBA" id="ARBA00023170"/>
    </source>
</evidence>
<keyword evidence="6" id="KW-0433">Leucine-rich repeat</keyword>
<dbReference type="Pfam" id="PF07714">
    <property type="entry name" value="PK_Tyr_Ser-Thr"/>
    <property type="match status" value="2"/>
</dbReference>
<dbReference type="InterPro" id="IPR045272">
    <property type="entry name" value="ANXUR1/2-like"/>
</dbReference>
<keyword evidence="23" id="KW-1185">Reference proteome</keyword>
<feature type="domain" description="Protein kinase" evidence="20">
    <location>
        <begin position="326"/>
        <end position="571"/>
    </location>
</feature>
<evidence type="ECO:0000256" key="5">
    <source>
        <dbReference type="ARBA" id="ARBA00022553"/>
    </source>
</evidence>
<evidence type="ECO:0000256" key="15">
    <source>
        <dbReference type="ARBA" id="ARBA00023136"/>
    </source>
</evidence>
<dbReference type="GO" id="GO:0004674">
    <property type="term" value="F:protein serine/threonine kinase activity"/>
    <property type="evidence" value="ECO:0007669"/>
    <property type="project" value="UniProtKB-KW"/>
</dbReference>
<evidence type="ECO:0000256" key="19">
    <source>
        <dbReference type="ARBA" id="ARBA00048679"/>
    </source>
</evidence>
<dbReference type="PANTHER" id="PTHR27003:SF471">
    <property type="entry name" value="VASCULAR ENDOTHELIAL GROWTH FACTOR RECEPTOR 2 (VEGFR2)-RELATED"/>
    <property type="match status" value="1"/>
</dbReference>
<dbReference type="InterPro" id="IPR008271">
    <property type="entry name" value="Ser/Thr_kinase_AS"/>
</dbReference>
<keyword evidence="7 21" id="KW-0808">Transferase</keyword>
<keyword evidence="10" id="KW-0677">Repeat</keyword>
<feature type="domain" description="Protein kinase" evidence="20">
    <location>
        <begin position="950"/>
        <end position="1231"/>
    </location>
</feature>
<dbReference type="FunFam" id="1.10.510.10:FF:000358">
    <property type="entry name" value="Putative leucine-rich repeat receptor-like serine/threonine-protein kinase"/>
    <property type="match status" value="1"/>
</dbReference>
<evidence type="ECO:0000256" key="9">
    <source>
        <dbReference type="ARBA" id="ARBA00022729"/>
    </source>
</evidence>
<reference evidence="22" key="2">
    <citation type="submission" date="2017-02" db="EMBL/GenBank/DDBJ databases">
        <title>Sunflower complete genome.</title>
        <authorList>
            <person name="Langlade N."/>
            <person name="Munos S."/>
        </authorList>
    </citation>
    <scope>NUCLEOTIDE SEQUENCE [LARGE SCALE GENOMIC DNA]</scope>
    <source>
        <tissue evidence="22">Leaves</tissue>
    </source>
</reference>
<dbReference type="InterPro" id="IPR000719">
    <property type="entry name" value="Prot_kinase_dom"/>
</dbReference>
<evidence type="ECO:0000256" key="13">
    <source>
        <dbReference type="ARBA" id="ARBA00022840"/>
    </source>
</evidence>
<dbReference type="EMBL" id="CM007903">
    <property type="protein sequence ID" value="OTF97207.1"/>
    <property type="molecule type" value="Genomic_DNA"/>
</dbReference>
<dbReference type="EMBL" id="MNCJ02000329">
    <property type="protein sequence ID" value="KAF5768080.1"/>
    <property type="molecule type" value="Genomic_DNA"/>
</dbReference>
<evidence type="ECO:0000256" key="11">
    <source>
        <dbReference type="ARBA" id="ARBA00022741"/>
    </source>
</evidence>
<evidence type="ECO:0000256" key="8">
    <source>
        <dbReference type="ARBA" id="ARBA00022692"/>
    </source>
</evidence>
<dbReference type="Gene3D" id="3.30.200.20">
    <property type="entry name" value="Phosphorylase Kinase, domain 1"/>
    <property type="match status" value="3"/>
</dbReference>
<keyword evidence="5" id="KW-0597">Phosphoprotein</keyword>
<evidence type="ECO:0000259" key="20">
    <source>
        <dbReference type="PROSITE" id="PS50011"/>
    </source>
</evidence>
<evidence type="ECO:0000313" key="23">
    <source>
        <dbReference type="Proteomes" id="UP000215914"/>
    </source>
</evidence>
<proteinExistence type="predicted"/>
<dbReference type="FunFam" id="1.10.510.10:FF:000279">
    <property type="entry name" value="Non-specific serine/threonine protein kinase"/>
    <property type="match status" value="1"/>
</dbReference>
<dbReference type="OrthoDB" id="1718809at2759"/>
<dbReference type="PANTHER" id="PTHR27003">
    <property type="entry name" value="OS07G0166700 PROTEIN"/>
    <property type="match status" value="1"/>
</dbReference>
<keyword evidence="4" id="KW-0723">Serine/threonine-protein kinase</keyword>
<keyword evidence="13" id="KW-0067">ATP-binding</keyword>
<comment type="catalytic activity">
    <reaction evidence="18">
        <text>L-threonyl-[protein] + ATP = O-phospho-L-threonyl-[protein] + ADP + H(+)</text>
        <dbReference type="Rhea" id="RHEA:46608"/>
        <dbReference type="Rhea" id="RHEA-COMP:11060"/>
        <dbReference type="Rhea" id="RHEA-COMP:11605"/>
        <dbReference type="ChEBI" id="CHEBI:15378"/>
        <dbReference type="ChEBI" id="CHEBI:30013"/>
        <dbReference type="ChEBI" id="CHEBI:30616"/>
        <dbReference type="ChEBI" id="CHEBI:61977"/>
        <dbReference type="ChEBI" id="CHEBI:456216"/>
        <dbReference type="EC" id="2.7.11.1"/>
    </reaction>
</comment>
<evidence type="ECO:0000256" key="3">
    <source>
        <dbReference type="ARBA" id="ARBA00022475"/>
    </source>
</evidence>
<keyword evidence="9" id="KW-0732">Signal</keyword>
<dbReference type="GO" id="GO:0004672">
    <property type="term" value="F:protein kinase activity"/>
    <property type="evidence" value="ECO:0000318"/>
    <property type="project" value="GO_Central"/>
</dbReference>
<keyword evidence="12 22" id="KW-0418">Kinase</keyword>